<feature type="transmembrane region" description="Helical" evidence="1">
    <location>
        <begin position="415"/>
        <end position="436"/>
    </location>
</feature>
<feature type="transmembrane region" description="Helical" evidence="1">
    <location>
        <begin position="71"/>
        <end position="89"/>
    </location>
</feature>
<name>A0A077WFT2_9FUNG</name>
<feature type="transmembrane region" description="Helical" evidence="1">
    <location>
        <begin position="569"/>
        <end position="588"/>
    </location>
</feature>
<organism evidence="2">
    <name type="scientific">Lichtheimia ramosa</name>
    <dbReference type="NCBI Taxonomy" id="688394"/>
    <lineage>
        <taxon>Eukaryota</taxon>
        <taxon>Fungi</taxon>
        <taxon>Fungi incertae sedis</taxon>
        <taxon>Mucoromycota</taxon>
        <taxon>Mucoromycotina</taxon>
        <taxon>Mucoromycetes</taxon>
        <taxon>Mucorales</taxon>
        <taxon>Lichtheimiaceae</taxon>
        <taxon>Lichtheimia</taxon>
    </lineage>
</organism>
<protein>
    <recommendedName>
        <fullName evidence="3">Major facilitator superfamily associated domain-containing protein</fullName>
    </recommendedName>
</protein>
<accession>A0A077WFT2</accession>
<evidence type="ECO:0000313" key="2">
    <source>
        <dbReference type="EMBL" id="CDS06285.1"/>
    </source>
</evidence>
<gene>
    <name evidence="2" type="ORF">LRAMOSA08813</name>
</gene>
<evidence type="ECO:0008006" key="3">
    <source>
        <dbReference type="Google" id="ProtNLM"/>
    </source>
</evidence>
<feature type="transmembrane region" description="Helical" evidence="1">
    <location>
        <begin position="520"/>
        <end position="540"/>
    </location>
</feature>
<sequence length="592" mass="65258">MFFWPKLLAMALAVAGSVEHYLALYLWHIPSLDLFAIGMLIALVLVVRLLASTAFIWFVDRCYPAVHLHMLLALTVVGTIALLGVFNMSAFDNCWMMILTVCLMLANGLFFQPLASLVDSAIIKSLGDYKIWLYDGEQQWAKTISAISLLGIGCASYWWFDDDLDPLLMSCMLLMGSLAMCVVLLFMQHYGLGQLECIDDNEENPVMAPRFLKNAVLFPHCDIPYKPYSLFGEPLSHISEEDASALQRMTSSNTTAQLMRHNSSNSVNSTSTTASVAALAASGSVPITMYGSTNTTMTSTSQVLDLFWHRRNSLFYQQHQQYQQQQSLPPNTNTAMAVDLCSSAELSLLPLPPHDTSMSVLLLLQNMPAQLVASPTDAMVQWQIQSMSLTTLILGIVYGMMNPMLFIYLHDVLDLPLWIIGVAAMIPVLADVILHATARWWVPQLTPTTTATTVHAILIVCAFSYTWLREEWSILWLAVSTLQALQGLAFHLIWLAIVHRVSALLWTEEESFRIAQVGKLSALYSSIGPAIGVLLAGFLLSGNITDVGSSSSSSMTTTTTSMLQEGFTLVFRCAIALTAASFVISWGWSTTS</sequence>
<feature type="transmembrane region" description="Helical" evidence="1">
    <location>
        <begin position="139"/>
        <end position="160"/>
    </location>
</feature>
<feature type="transmembrane region" description="Helical" evidence="1">
    <location>
        <begin position="7"/>
        <end position="28"/>
    </location>
</feature>
<feature type="transmembrane region" description="Helical" evidence="1">
    <location>
        <begin position="166"/>
        <end position="186"/>
    </location>
</feature>
<feature type="transmembrane region" description="Helical" evidence="1">
    <location>
        <begin position="448"/>
        <end position="468"/>
    </location>
</feature>
<keyword evidence="1" id="KW-0812">Transmembrane</keyword>
<reference evidence="2" key="1">
    <citation type="journal article" date="2014" name="Genome Announc.">
        <title>De novo whole-genome sequence and genome annotation of Lichtheimia ramosa.</title>
        <authorList>
            <person name="Linde J."/>
            <person name="Schwartze V."/>
            <person name="Binder U."/>
            <person name="Lass-Florl C."/>
            <person name="Voigt K."/>
            <person name="Horn F."/>
        </authorList>
    </citation>
    <scope>NUCLEOTIDE SEQUENCE</scope>
    <source>
        <strain evidence="2">JMRC FSU:6197</strain>
    </source>
</reference>
<dbReference type="OrthoDB" id="2281380at2759"/>
<keyword evidence="1" id="KW-0472">Membrane</keyword>
<keyword evidence="1" id="KW-1133">Transmembrane helix</keyword>
<proteinExistence type="predicted"/>
<evidence type="ECO:0000256" key="1">
    <source>
        <dbReference type="SAM" id="Phobius"/>
    </source>
</evidence>
<feature type="transmembrane region" description="Helical" evidence="1">
    <location>
        <begin position="389"/>
        <end position="409"/>
    </location>
</feature>
<dbReference type="InterPro" id="IPR036259">
    <property type="entry name" value="MFS_trans_sf"/>
</dbReference>
<dbReference type="Gene3D" id="1.20.1250.20">
    <property type="entry name" value="MFS general substrate transporter like domains"/>
    <property type="match status" value="1"/>
</dbReference>
<dbReference type="EMBL" id="LK023319">
    <property type="protein sequence ID" value="CDS06285.1"/>
    <property type="molecule type" value="Genomic_DNA"/>
</dbReference>
<feature type="transmembrane region" description="Helical" evidence="1">
    <location>
        <begin position="34"/>
        <end position="59"/>
    </location>
</feature>
<feature type="transmembrane region" description="Helical" evidence="1">
    <location>
        <begin position="474"/>
        <end position="499"/>
    </location>
</feature>
<feature type="transmembrane region" description="Helical" evidence="1">
    <location>
        <begin position="95"/>
        <end position="118"/>
    </location>
</feature>
<dbReference type="SUPFAM" id="SSF103473">
    <property type="entry name" value="MFS general substrate transporter"/>
    <property type="match status" value="1"/>
</dbReference>
<dbReference type="AlphaFoldDB" id="A0A077WFT2"/>